<organism evidence="2 3">
    <name type="scientific">Nitrosospira multiformis</name>
    <dbReference type="NCBI Taxonomy" id="1231"/>
    <lineage>
        <taxon>Bacteria</taxon>
        <taxon>Pseudomonadati</taxon>
        <taxon>Pseudomonadota</taxon>
        <taxon>Betaproteobacteria</taxon>
        <taxon>Nitrosomonadales</taxon>
        <taxon>Nitrosomonadaceae</taxon>
        <taxon>Nitrosospira</taxon>
    </lineage>
</organism>
<name>A0ABY0TGI4_9PROT</name>
<accession>A0ABY0TGI4</accession>
<gene>
    <name evidence="2" type="ORF">SAMN05216402_2287</name>
</gene>
<evidence type="ECO:0000313" key="2">
    <source>
        <dbReference type="EMBL" id="SDQ78793.1"/>
    </source>
</evidence>
<feature type="region of interest" description="Disordered" evidence="1">
    <location>
        <begin position="21"/>
        <end position="59"/>
    </location>
</feature>
<dbReference type="Proteomes" id="UP000183471">
    <property type="component" value="Unassembled WGS sequence"/>
</dbReference>
<comment type="caution">
    <text evidence="2">The sequence shown here is derived from an EMBL/GenBank/DDBJ whole genome shotgun (WGS) entry which is preliminary data.</text>
</comment>
<reference evidence="2 3" key="1">
    <citation type="submission" date="2016-10" db="EMBL/GenBank/DDBJ databases">
        <authorList>
            <person name="Varghese N."/>
            <person name="Submissions S."/>
        </authorList>
    </citation>
    <scope>NUCLEOTIDE SEQUENCE [LARGE SCALE GENOMIC DNA]</scope>
    <source>
        <strain evidence="2 3">Nl1</strain>
    </source>
</reference>
<evidence type="ECO:0000313" key="3">
    <source>
        <dbReference type="Proteomes" id="UP000183471"/>
    </source>
</evidence>
<keyword evidence="3" id="KW-1185">Reference proteome</keyword>
<proteinExistence type="predicted"/>
<dbReference type="EMBL" id="FNKY01000001">
    <property type="protein sequence ID" value="SDQ78793.1"/>
    <property type="molecule type" value="Genomic_DNA"/>
</dbReference>
<sequence>MARQVARQFCRLREVHSLVYGRQTSGENDRKLTASTRVGSEEPPNGLSGFKLSERPPAA</sequence>
<protein>
    <submittedName>
        <fullName evidence="2">Uncharacterized protein</fullName>
    </submittedName>
</protein>
<evidence type="ECO:0000256" key="1">
    <source>
        <dbReference type="SAM" id="MobiDB-lite"/>
    </source>
</evidence>